<dbReference type="GO" id="GO:0003723">
    <property type="term" value="F:RNA binding"/>
    <property type="evidence" value="ECO:0007669"/>
    <property type="project" value="UniProtKB-UniRule"/>
</dbReference>
<dbReference type="Gene3D" id="3.30.70.330">
    <property type="match status" value="1"/>
</dbReference>
<dbReference type="Pfam" id="PF00076">
    <property type="entry name" value="RRM_1"/>
    <property type="match status" value="1"/>
</dbReference>
<dbReference type="GO" id="GO:0005737">
    <property type="term" value="C:cytoplasm"/>
    <property type="evidence" value="ECO:0007669"/>
    <property type="project" value="TreeGrafter"/>
</dbReference>
<dbReference type="PROSITE" id="PS50102">
    <property type="entry name" value="RRM"/>
    <property type="match status" value="1"/>
</dbReference>
<reference evidence="4 5" key="1">
    <citation type="journal article" date="2012" name="PLoS Pathog.">
        <title>Diverse lifestyles and strategies of plant pathogenesis encoded in the genomes of eighteen Dothideomycetes fungi.</title>
        <authorList>
            <person name="Ohm R.A."/>
            <person name="Feau N."/>
            <person name="Henrissat B."/>
            <person name="Schoch C.L."/>
            <person name="Horwitz B.A."/>
            <person name="Barry K.W."/>
            <person name="Condon B.J."/>
            <person name="Copeland A.C."/>
            <person name="Dhillon B."/>
            <person name="Glaser F."/>
            <person name="Hesse C.N."/>
            <person name="Kosti I."/>
            <person name="LaButti K."/>
            <person name="Lindquist E.A."/>
            <person name="Lucas S."/>
            <person name="Salamov A.A."/>
            <person name="Bradshaw R.E."/>
            <person name="Ciuffetti L."/>
            <person name="Hamelin R.C."/>
            <person name="Kema G.H.J."/>
            <person name="Lawrence C."/>
            <person name="Scott J.A."/>
            <person name="Spatafora J.W."/>
            <person name="Turgeon B.G."/>
            <person name="de Wit P.J.G.M."/>
            <person name="Zhong S."/>
            <person name="Goodwin S.B."/>
            <person name="Grigoriev I.V."/>
        </authorList>
    </citation>
    <scope>NUCLEOTIDE SEQUENCE [LARGE SCALE GENOMIC DNA]</scope>
    <source>
        <strain evidence="4 5">UAMH 10762</strain>
    </source>
</reference>
<dbReference type="PANTHER" id="PTHR15481">
    <property type="entry name" value="RIBONUCLEIC ACID BINDING PROTEIN S1"/>
    <property type="match status" value="1"/>
</dbReference>
<feature type="domain" description="RRM" evidence="3">
    <location>
        <begin position="2"/>
        <end position="77"/>
    </location>
</feature>
<dbReference type="PANTHER" id="PTHR15481:SF0">
    <property type="entry name" value="LD23870P-RELATED"/>
    <property type="match status" value="1"/>
</dbReference>
<dbReference type="eggNOG" id="KOG4209">
    <property type="taxonomic scope" value="Eukaryota"/>
</dbReference>
<dbReference type="STRING" id="717646.M2M9H5"/>
<feature type="non-terminal residue" evidence="4">
    <location>
        <position position="77"/>
    </location>
</feature>
<dbReference type="InterPro" id="IPR035979">
    <property type="entry name" value="RBD_domain_sf"/>
</dbReference>
<dbReference type="KEGG" id="bcom:BAUCODRAFT_41459"/>
<evidence type="ECO:0000259" key="3">
    <source>
        <dbReference type="PROSITE" id="PS50102"/>
    </source>
</evidence>
<evidence type="ECO:0000313" key="4">
    <source>
        <dbReference type="EMBL" id="EMC93046.1"/>
    </source>
</evidence>
<proteinExistence type="predicted"/>
<dbReference type="GO" id="GO:0005654">
    <property type="term" value="C:nucleoplasm"/>
    <property type="evidence" value="ECO:0007669"/>
    <property type="project" value="TreeGrafter"/>
</dbReference>
<gene>
    <name evidence="4" type="ORF">BAUCODRAFT_41459</name>
</gene>
<dbReference type="AlphaFoldDB" id="M2M9H5"/>
<dbReference type="InterPro" id="IPR000504">
    <property type="entry name" value="RRM_dom"/>
</dbReference>
<keyword evidence="5" id="KW-1185">Reference proteome</keyword>
<dbReference type="GO" id="GO:0061574">
    <property type="term" value="C:ASAP complex"/>
    <property type="evidence" value="ECO:0007669"/>
    <property type="project" value="TreeGrafter"/>
</dbReference>
<dbReference type="HOGENOM" id="CLU_012062_28_7_1"/>
<evidence type="ECO:0000256" key="1">
    <source>
        <dbReference type="ARBA" id="ARBA00022884"/>
    </source>
</evidence>
<dbReference type="RefSeq" id="XP_007679883.1">
    <property type="nucleotide sequence ID" value="XM_007681693.1"/>
</dbReference>
<organism evidence="4 5">
    <name type="scientific">Baudoinia panamericana (strain UAMH 10762)</name>
    <name type="common">Angels' share fungus</name>
    <name type="synonym">Baudoinia compniacensis (strain UAMH 10762)</name>
    <dbReference type="NCBI Taxonomy" id="717646"/>
    <lineage>
        <taxon>Eukaryota</taxon>
        <taxon>Fungi</taxon>
        <taxon>Dikarya</taxon>
        <taxon>Ascomycota</taxon>
        <taxon>Pezizomycotina</taxon>
        <taxon>Dothideomycetes</taxon>
        <taxon>Dothideomycetidae</taxon>
        <taxon>Mycosphaerellales</taxon>
        <taxon>Teratosphaeriaceae</taxon>
        <taxon>Baudoinia</taxon>
    </lineage>
</organism>
<evidence type="ECO:0000256" key="2">
    <source>
        <dbReference type="PROSITE-ProRule" id="PRU00176"/>
    </source>
</evidence>
<evidence type="ECO:0000313" key="5">
    <source>
        <dbReference type="Proteomes" id="UP000011761"/>
    </source>
</evidence>
<dbReference type="EMBL" id="KB445561">
    <property type="protein sequence ID" value="EMC93046.1"/>
    <property type="molecule type" value="Genomic_DNA"/>
</dbReference>
<dbReference type="OMA" id="THERHQG"/>
<dbReference type="Proteomes" id="UP000011761">
    <property type="component" value="Unassembled WGS sequence"/>
</dbReference>
<dbReference type="InterPro" id="IPR012677">
    <property type="entry name" value="Nucleotide-bd_a/b_plait_sf"/>
</dbReference>
<dbReference type="GeneID" id="19114108"/>
<sequence>SSKIVIEKLTKNINSAHLREIFSTYGTISELEMPLNPQFMMNKGIAYIMYTQPAYAEAAIAHMHEAQLDGALINVSV</sequence>
<dbReference type="SMART" id="SM00360">
    <property type="entry name" value="RRM"/>
    <property type="match status" value="1"/>
</dbReference>
<name>M2M9H5_BAUPA</name>
<dbReference type="GO" id="GO:0000398">
    <property type="term" value="P:mRNA splicing, via spliceosome"/>
    <property type="evidence" value="ECO:0007669"/>
    <property type="project" value="TreeGrafter"/>
</dbReference>
<keyword evidence="1 2" id="KW-0694">RNA-binding</keyword>
<dbReference type="OrthoDB" id="252020at2759"/>
<accession>M2M9H5</accession>
<dbReference type="SUPFAM" id="SSF54928">
    <property type="entry name" value="RNA-binding domain, RBD"/>
    <property type="match status" value="1"/>
</dbReference>
<feature type="non-terminal residue" evidence="4">
    <location>
        <position position="1"/>
    </location>
</feature>
<protein>
    <recommendedName>
        <fullName evidence="3">RRM domain-containing protein</fullName>
    </recommendedName>
</protein>